<dbReference type="GeneTree" id="ENSGT00390000015109"/>
<dbReference type="Pfam" id="PF00646">
    <property type="entry name" value="F-box"/>
    <property type="match status" value="1"/>
</dbReference>
<dbReference type="Gene3D" id="3.80.10.10">
    <property type="entry name" value="Ribonuclease Inhibitor"/>
    <property type="match status" value="2"/>
</dbReference>
<dbReference type="InterPro" id="IPR032675">
    <property type="entry name" value="LRR_dom_sf"/>
</dbReference>
<dbReference type="InterPro" id="IPR036047">
    <property type="entry name" value="F-box-like_dom_sf"/>
</dbReference>
<dbReference type="SUPFAM" id="SSF52047">
    <property type="entry name" value="RNI-like"/>
    <property type="match status" value="1"/>
</dbReference>
<dbReference type="PROSITE" id="PS50181">
    <property type="entry name" value="FBOX"/>
    <property type="match status" value="1"/>
</dbReference>
<evidence type="ECO:0000313" key="3">
    <source>
        <dbReference type="Proteomes" id="UP000018468"/>
    </source>
</evidence>
<reference evidence="3" key="1">
    <citation type="submission" date="2011-12" db="EMBL/GenBank/DDBJ databases">
        <title>The Draft Genome of Lepisosteus oculatus.</title>
        <authorList>
            <consortium name="The Broad Institute Genome Assembly &amp; Analysis Group"/>
            <consortium name="Computational R&amp;D Group"/>
            <consortium name="and Sequencing Platform"/>
            <person name="Di Palma F."/>
            <person name="Alfoldi J."/>
            <person name="Johnson J."/>
            <person name="Berlin A."/>
            <person name="Gnerre S."/>
            <person name="Jaffe D."/>
            <person name="MacCallum I."/>
            <person name="Young S."/>
            <person name="Walker B.J."/>
            <person name="Lander E.S."/>
            <person name="Lindblad-Toh K."/>
        </authorList>
    </citation>
    <scope>NUCLEOTIDE SEQUENCE [LARGE SCALE GENOMIC DNA]</scope>
</reference>
<protein>
    <submittedName>
        <fullName evidence="2">F-box and leucine-rich repeat protein 18</fullName>
    </submittedName>
</protein>
<dbReference type="AlphaFoldDB" id="W5MBC5"/>
<feature type="domain" description="F-box" evidence="1">
    <location>
        <begin position="19"/>
        <end position="68"/>
    </location>
</feature>
<reference evidence="2" key="2">
    <citation type="submission" date="2025-08" db="UniProtKB">
        <authorList>
            <consortium name="Ensembl"/>
        </authorList>
    </citation>
    <scope>IDENTIFICATION</scope>
</reference>
<dbReference type="Pfam" id="PF19729">
    <property type="entry name" value="LRR_FBXL18"/>
    <property type="match status" value="1"/>
</dbReference>
<keyword evidence="3" id="KW-1185">Reference proteome</keyword>
<evidence type="ECO:0000259" key="1">
    <source>
        <dbReference type="PROSITE" id="PS50181"/>
    </source>
</evidence>
<dbReference type="EMBL" id="AHAT01013456">
    <property type="status" value="NOT_ANNOTATED_CDS"/>
    <property type="molecule type" value="Genomic_DNA"/>
</dbReference>
<dbReference type="Bgee" id="ENSLOCG00000004725">
    <property type="expression patterns" value="Expressed in ovary and 13 other cell types or tissues"/>
</dbReference>
<dbReference type="Proteomes" id="UP000018468">
    <property type="component" value="Linkage group LG13"/>
</dbReference>
<dbReference type="GO" id="GO:0031146">
    <property type="term" value="P:SCF-dependent proteasomal ubiquitin-dependent protein catabolic process"/>
    <property type="evidence" value="ECO:0007669"/>
    <property type="project" value="InterPro"/>
</dbReference>
<reference evidence="2" key="3">
    <citation type="submission" date="2025-09" db="UniProtKB">
        <authorList>
            <consortium name="Ensembl"/>
        </authorList>
    </citation>
    <scope>IDENTIFICATION</scope>
</reference>
<name>W5MBC5_LEPOC</name>
<sequence>MDNQTAEEVASEASIERNGINMSEFSDEILLNILKHVPTHDLALSVRRVCKKFATLCLDKSLTNYVQVSRDYQVNDETVKQVVKELAAEIRTLSLSGCYWLSGSVIDQLYKCRNLVKLDLSGCRLTSLRLSKILSSLRDLRSLAIDINHGFDSNQLSSESKATLSRVTELKQTLFTPSYGVVPCCTNLERLLLYFEIHDFTREGTTVPCQLMVGQSSVPHYQNLHVFYARHAPGYVNQTILSLYLAVFSVRVPDHLRTFVISIPGNFPESGPAAKNLMDGMAKNGAVEALQLPKTWLDSSSLLHILKLSTPRYLNFSRCAVFGSHLIHCVLNDGKDLKHLVSLNLSGCVHSLATECTRKAEDDIDCQVLETLVRTCPYIRHLNLSAAHHHSPAGTEKHLCTVLAKLKSLRSLALPVCAVADEGKGSEQSSSNNLLPASNSVMLGIKKSVRIGVPAYNPKAGSETAHSSFKVLVEGNPFLEELELIGSNFSSAMPRNEPAIRKEQAPCSRARHIGDEEVAGLGKLRFLRRLTLAQLPGILNGAGLLQVAMSCRDLQVLSLANLGMLKKITYMPALMEALVHCKQLQDLRLEQPYISANAQFFQALGHCHSLRRLCIISRNGTFQPDGVLHFMSSCRDVIMCHNFTGRVMTLTCTSLIPLPMPSFLAERPSLNVVIYPLLHEGLAHVIRDVPVVHLDEITLFKSRVAEDPPHLWW</sequence>
<dbReference type="Ensembl" id="ENSLOCT00000005692.1">
    <property type="protein sequence ID" value="ENSLOCP00000005684.1"/>
    <property type="gene ID" value="ENSLOCG00000004725.1"/>
</dbReference>
<dbReference type="FunFam" id="3.80.10.10:FF:000606">
    <property type="entry name" value="F-box and leucine-rich repeat protein 18"/>
    <property type="match status" value="1"/>
</dbReference>
<dbReference type="PANTHER" id="PTHR16134:SF19">
    <property type="entry name" value="F-BOX AND LEUCINE-RICH REPEAT PROTEIN 18"/>
    <property type="match status" value="1"/>
</dbReference>
<dbReference type="SUPFAM" id="SSF81383">
    <property type="entry name" value="F-box domain"/>
    <property type="match status" value="1"/>
</dbReference>
<dbReference type="InterPro" id="IPR001810">
    <property type="entry name" value="F-box_dom"/>
</dbReference>
<evidence type="ECO:0000313" key="2">
    <source>
        <dbReference type="Ensembl" id="ENSLOCP00000005684.1"/>
    </source>
</evidence>
<dbReference type="InterPro" id="IPR045627">
    <property type="entry name" value="FBXL18_LRR"/>
</dbReference>
<accession>W5MBC5</accession>
<dbReference type="FunFam" id="1.20.1280.50:FF:000094">
    <property type="entry name" value="F-box and leucine-rich repeat protein 18"/>
    <property type="match status" value="1"/>
</dbReference>
<dbReference type="PANTHER" id="PTHR16134">
    <property type="entry name" value="F-BOX/TPR REPEAT PROTEIN POF3"/>
    <property type="match status" value="1"/>
</dbReference>
<organism evidence="2 3">
    <name type="scientific">Lepisosteus oculatus</name>
    <name type="common">Spotted gar</name>
    <dbReference type="NCBI Taxonomy" id="7918"/>
    <lineage>
        <taxon>Eukaryota</taxon>
        <taxon>Metazoa</taxon>
        <taxon>Chordata</taxon>
        <taxon>Craniata</taxon>
        <taxon>Vertebrata</taxon>
        <taxon>Euteleostomi</taxon>
        <taxon>Actinopterygii</taxon>
        <taxon>Neopterygii</taxon>
        <taxon>Holostei</taxon>
        <taxon>Semionotiformes</taxon>
        <taxon>Lepisosteidae</taxon>
        <taxon>Lepisosteus</taxon>
    </lineage>
</organism>
<proteinExistence type="predicted"/>
<dbReference type="Gene3D" id="1.20.1280.50">
    <property type="match status" value="1"/>
</dbReference>